<dbReference type="Gene3D" id="1.20.58.1610">
    <property type="entry name" value="NADH:ubiquinone/plastoquinone oxidoreductase, chain 3"/>
    <property type="match status" value="1"/>
</dbReference>
<keyword evidence="6 7" id="KW-0472">Membrane</keyword>
<evidence type="ECO:0008006" key="10">
    <source>
        <dbReference type="Google" id="ProtNLM"/>
    </source>
</evidence>
<evidence type="ECO:0000256" key="5">
    <source>
        <dbReference type="ARBA" id="ARBA00022989"/>
    </source>
</evidence>
<keyword evidence="3" id="KW-0813">Transport</keyword>
<evidence type="ECO:0000256" key="7">
    <source>
        <dbReference type="SAM" id="Phobius"/>
    </source>
</evidence>
<sequence>MDIIIPQGLLALATFSIGLVLGIGLGIIGIALGKIVSPSKDLPKKRERYECANPPVGRARGLLMMQYYPFLLLFLTIEPIMIYSFLFLLESYKYTLNAFLLFTGILGFMIPPLIFGLYSARRLELWSAP</sequence>
<evidence type="ECO:0000256" key="1">
    <source>
        <dbReference type="ARBA" id="ARBA00004370"/>
    </source>
</evidence>
<evidence type="ECO:0000256" key="6">
    <source>
        <dbReference type="ARBA" id="ARBA00023136"/>
    </source>
</evidence>
<dbReference type="GO" id="GO:0030964">
    <property type="term" value="C:NADH dehydrogenase complex"/>
    <property type="evidence" value="ECO:0007669"/>
    <property type="project" value="TreeGrafter"/>
</dbReference>
<dbReference type="InterPro" id="IPR038430">
    <property type="entry name" value="NDAH_ubi_oxred_su3_sf"/>
</dbReference>
<name>A0A429G6B8_9CREN</name>
<comment type="caution">
    <text evidence="8">The sequence shown here is derived from an EMBL/GenBank/DDBJ whole genome shotgun (WGS) entry which is preliminary data.</text>
</comment>
<dbReference type="RefSeq" id="WP_125741416.1">
    <property type="nucleotide sequence ID" value="NZ_RCOR01000019.1"/>
</dbReference>
<reference evidence="8 9" key="1">
    <citation type="submission" date="2018-10" db="EMBL/GenBank/DDBJ databases">
        <title>Co-occurring genomic capacity for anaerobic methane metabolism and dissimilatory sulfite reduction discovered in the Korarchaeota.</title>
        <authorList>
            <person name="Mckay L.J."/>
            <person name="Dlakic M."/>
            <person name="Fields M.W."/>
            <person name="Delmont T.O."/>
            <person name="Eren A.M."/>
            <person name="Jay Z.J."/>
            <person name="Klingelsmith K.B."/>
            <person name="Rusch D.B."/>
            <person name="Inskeep W.P."/>
        </authorList>
    </citation>
    <scope>NUCLEOTIDE SEQUENCE [LARGE SCALE GENOMIC DNA]</scope>
    <source>
        <strain evidence="8 9">WS</strain>
    </source>
</reference>
<dbReference type="Proteomes" id="UP000278149">
    <property type="component" value="Unassembled WGS sequence"/>
</dbReference>
<gene>
    <name evidence="8" type="ORF">D9Q81_03835</name>
</gene>
<evidence type="ECO:0000256" key="2">
    <source>
        <dbReference type="ARBA" id="ARBA00008472"/>
    </source>
</evidence>
<evidence type="ECO:0000313" key="8">
    <source>
        <dbReference type="EMBL" id="RSN69314.1"/>
    </source>
</evidence>
<organism evidence="8 9">
    <name type="scientific">Candidatus Korarchaeum cryptofilum</name>
    <dbReference type="NCBI Taxonomy" id="498846"/>
    <lineage>
        <taxon>Archaea</taxon>
        <taxon>Thermoproteota</taxon>
        <taxon>Candidatus Korarchaeia</taxon>
        <taxon>Candidatus Korarchaeales</taxon>
        <taxon>Candidatus Korarchaeaceae</taxon>
        <taxon>Candidatus Korarchaeum</taxon>
    </lineage>
</organism>
<comment type="subcellular location">
    <subcellularLocation>
        <location evidence="1">Membrane</location>
    </subcellularLocation>
</comment>
<evidence type="ECO:0000256" key="4">
    <source>
        <dbReference type="ARBA" id="ARBA00022692"/>
    </source>
</evidence>
<dbReference type="GO" id="GO:0008137">
    <property type="term" value="F:NADH dehydrogenase (ubiquinone) activity"/>
    <property type="evidence" value="ECO:0007669"/>
    <property type="project" value="InterPro"/>
</dbReference>
<dbReference type="PANTHER" id="PTHR11058:SF9">
    <property type="entry name" value="NADH-UBIQUINONE OXIDOREDUCTASE CHAIN 3"/>
    <property type="match status" value="1"/>
</dbReference>
<feature type="transmembrane region" description="Helical" evidence="7">
    <location>
        <begin position="67"/>
        <end position="88"/>
    </location>
</feature>
<dbReference type="Pfam" id="PF00507">
    <property type="entry name" value="Oxidored_q4"/>
    <property type="match status" value="1"/>
</dbReference>
<proteinExistence type="inferred from homology"/>
<protein>
    <recommendedName>
        <fullName evidence="10">NADH-quinone oxidoreductase subunit A</fullName>
    </recommendedName>
</protein>
<feature type="transmembrane region" description="Helical" evidence="7">
    <location>
        <begin position="94"/>
        <end position="118"/>
    </location>
</feature>
<dbReference type="InterPro" id="IPR000440">
    <property type="entry name" value="NADH_UbQ/plastoQ_OxRdtase_su3"/>
</dbReference>
<dbReference type="AlphaFoldDB" id="A0A429G6B8"/>
<feature type="transmembrane region" description="Helical" evidence="7">
    <location>
        <begin position="12"/>
        <end position="36"/>
    </location>
</feature>
<dbReference type="EMBL" id="RCOR01000019">
    <property type="protein sequence ID" value="RSN69314.1"/>
    <property type="molecule type" value="Genomic_DNA"/>
</dbReference>
<accession>A0A429G6B8</accession>
<keyword evidence="4 7" id="KW-0812">Transmembrane</keyword>
<dbReference type="NCBIfam" id="NF004729">
    <property type="entry name" value="PRK06073.1-5"/>
    <property type="match status" value="1"/>
</dbReference>
<evidence type="ECO:0000256" key="3">
    <source>
        <dbReference type="ARBA" id="ARBA00022448"/>
    </source>
</evidence>
<comment type="similarity">
    <text evidence="2">Belongs to the complex I subunit 3 family.</text>
</comment>
<dbReference type="PANTHER" id="PTHR11058">
    <property type="entry name" value="NADH-UBIQUINONE OXIDOREDUCTASE CHAIN 3"/>
    <property type="match status" value="1"/>
</dbReference>
<evidence type="ECO:0000313" key="9">
    <source>
        <dbReference type="Proteomes" id="UP000278149"/>
    </source>
</evidence>
<keyword evidence="5 7" id="KW-1133">Transmembrane helix</keyword>